<dbReference type="AlphaFoldDB" id="A0A829GIX2"/>
<feature type="non-terminal residue" evidence="1">
    <location>
        <position position="1"/>
    </location>
</feature>
<sequence length="104" mass="11589">LCNLGVFMPTVDRMIPPSPKQNNKMPIQLEAKKLITSAGLPIFHSINGQRAKTIRTVLIKGVHSEKYTVLVITRQSSPFKIEATSPKRSFVGIKNVFVKVENSK</sequence>
<accession>A0A829GIX2</accession>
<reference evidence="1 2" key="1">
    <citation type="journal article" date="2013" name="PLoS ONE">
        <title>Lactobacillus paracasei comparative genomics: towards species pan-genome definition and exploitation of diversity.</title>
        <authorList>
            <person name="Smokvina T."/>
            <person name="Wels M."/>
            <person name="Polka J."/>
            <person name="Chervaux C."/>
            <person name="Brisse S."/>
            <person name="Boekhorst J."/>
            <person name="van Hylckama Vlieg J.E."/>
            <person name="Siezen R.J."/>
        </authorList>
    </citation>
    <scope>NUCLEOTIDE SEQUENCE [LARGE SCALE GENOMIC DNA]</scope>
    <source>
        <strain evidence="1 2">Lpp123</strain>
    </source>
</reference>
<gene>
    <name evidence="1" type="ORF">Lpp123_03974</name>
</gene>
<proteinExistence type="predicted"/>
<organism evidence="1 2">
    <name type="scientific">Lacticaseibacillus paracasei subsp. paracasei Lpp123</name>
    <dbReference type="NCBI Taxonomy" id="1256201"/>
    <lineage>
        <taxon>Bacteria</taxon>
        <taxon>Bacillati</taxon>
        <taxon>Bacillota</taxon>
        <taxon>Bacilli</taxon>
        <taxon>Lactobacillales</taxon>
        <taxon>Lactobacillaceae</taxon>
        <taxon>Lacticaseibacillus</taxon>
    </lineage>
</organism>
<name>A0A829GIX2_LACPA</name>
<dbReference type="Proteomes" id="UP000014316">
    <property type="component" value="Unassembled WGS sequence"/>
</dbReference>
<protein>
    <submittedName>
        <fullName evidence="1">Uncharacterized protein</fullName>
    </submittedName>
</protein>
<dbReference type="EMBL" id="ANJW01000228">
    <property type="protein sequence ID" value="EPC57233.1"/>
    <property type="molecule type" value="Genomic_DNA"/>
</dbReference>
<comment type="caution">
    <text evidence="1">The sequence shown here is derived from an EMBL/GenBank/DDBJ whole genome shotgun (WGS) entry which is preliminary data.</text>
</comment>
<evidence type="ECO:0000313" key="2">
    <source>
        <dbReference type="Proteomes" id="UP000014316"/>
    </source>
</evidence>
<evidence type="ECO:0000313" key="1">
    <source>
        <dbReference type="EMBL" id="EPC57233.1"/>
    </source>
</evidence>